<evidence type="ECO:0000313" key="3">
    <source>
        <dbReference type="Proteomes" id="UP000002497"/>
    </source>
</evidence>
<keyword evidence="1" id="KW-0472">Membrane</keyword>
<accession>E9CTV2</accession>
<dbReference type="VEuPathDB" id="FungiDB:CPSG_00094"/>
<reference evidence="3" key="1">
    <citation type="journal article" date="2010" name="Genome Res.">
        <title>Population genomic sequencing of Coccidioides fungi reveals recent hybridization and transposon control.</title>
        <authorList>
            <person name="Neafsey D.E."/>
            <person name="Barker B.M."/>
            <person name="Sharpton T.J."/>
            <person name="Stajich J.E."/>
            <person name="Park D.J."/>
            <person name="Whiston E."/>
            <person name="Hung C.-Y."/>
            <person name="McMahan C."/>
            <person name="White J."/>
            <person name="Sykes S."/>
            <person name="Heiman D."/>
            <person name="Young S."/>
            <person name="Zeng Q."/>
            <person name="Abouelleil A."/>
            <person name="Aftuck L."/>
            <person name="Bessette D."/>
            <person name="Brown A."/>
            <person name="FitzGerald M."/>
            <person name="Lui A."/>
            <person name="Macdonald J.P."/>
            <person name="Priest M."/>
            <person name="Orbach M.J."/>
            <person name="Galgiani J.N."/>
            <person name="Kirkland T.N."/>
            <person name="Cole G.T."/>
            <person name="Birren B.W."/>
            <person name="Henn M.R."/>
            <person name="Taylor J.W."/>
            <person name="Rounsley S.D."/>
        </authorList>
    </citation>
    <scope>NUCLEOTIDE SEQUENCE [LARGE SCALE GENOMIC DNA]</scope>
    <source>
        <strain evidence="3">RMSCC 757 / Silveira</strain>
    </source>
</reference>
<gene>
    <name evidence="2" type="ORF">CPSG_00094</name>
</gene>
<dbReference type="AlphaFoldDB" id="E9CTV2"/>
<evidence type="ECO:0000313" key="2">
    <source>
        <dbReference type="EMBL" id="EFW22195.1"/>
    </source>
</evidence>
<dbReference type="EMBL" id="GL636486">
    <property type="protein sequence ID" value="EFW22195.1"/>
    <property type="molecule type" value="Genomic_DNA"/>
</dbReference>
<sequence>MAESHFNLIRRFSWPDSTSGSSGNCGIRLLRRRPPHPKIARYQFIYRIRMAVGCIFWPLAVWYAMAMHCLTVVALAGRCRKKI</sequence>
<reference evidence="3" key="2">
    <citation type="submission" date="2010-03" db="EMBL/GenBank/DDBJ databases">
        <title>The genome sequence of Coccidioides posadasii strain Silveira.</title>
        <authorList>
            <consortium name="The Broad Institute Genome Sequencing Center for Infectious Disease"/>
            <person name="Neafsey D."/>
            <person name="Orbach M."/>
            <person name="Henn M.R."/>
            <person name="Cole G.T."/>
            <person name="Galgiani J."/>
            <person name="Gardner M.J."/>
            <person name="Kirkland T.N."/>
            <person name="Taylor J.W."/>
            <person name="Young S.K."/>
            <person name="Zeng Q."/>
            <person name="Koehrsen M."/>
            <person name="Alvarado L."/>
            <person name="Berlin A."/>
            <person name="Borenstein D."/>
            <person name="Chapman S.B."/>
            <person name="Chen Z."/>
            <person name="Engels R."/>
            <person name="Freedman E."/>
            <person name="Gellesch M."/>
            <person name="Goldberg J."/>
            <person name="Griggs A."/>
            <person name="Gujja S."/>
            <person name="Heilman E."/>
            <person name="Heiman D."/>
            <person name="Howarth C."/>
            <person name="Jen D."/>
            <person name="Larson L."/>
            <person name="Mehta T."/>
            <person name="Neiman D."/>
            <person name="Park D."/>
            <person name="Pearson M."/>
            <person name="Richards J."/>
            <person name="Roberts A."/>
            <person name="Saif S."/>
            <person name="Shea T."/>
            <person name="Shenoy N."/>
            <person name="Sisk P."/>
            <person name="Stolte C."/>
            <person name="Sykes S."/>
            <person name="Walk T."/>
            <person name="White J."/>
            <person name="Yandava C."/>
            <person name="Haas B."/>
            <person name="Nusbaum C."/>
            <person name="Birren B."/>
        </authorList>
    </citation>
    <scope>NUCLEOTIDE SEQUENCE [LARGE SCALE GENOMIC DNA]</scope>
    <source>
        <strain evidence="3">RMSCC 757 / Silveira</strain>
    </source>
</reference>
<protein>
    <submittedName>
        <fullName evidence="2">Uncharacterized protein</fullName>
    </submittedName>
</protein>
<name>E9CTV2_COCPS</name>
<evidence type="ECO:0000256" key="1">
    <source>
        <dbReference type="SAM" id="Phobius"/>
    </source>
</evidence>
<dbReference type="Proteomes" id="UP000002497">
    <property type="component" value="Unassembled WGS sequence"/>
</dbReference>
<organism evidence="3">
    <name type="scientific">Coccidioides posadasii (strain RMSCC 757 / Silveira)</name>
    <name type="common">Valley fever fungus</name>
    <dbReference type="NCBI Taxonomy" id="443226"/>
    <lineage>
        <taxon>Eukaryota</taxon>
        <taxon>Fungi</taxon>
        <taxon>Dikarya</taxon>
        <taxon>Ascomycota</taxon>
        <taxon>Pezizomycotina</taxon>
        <taxon>Eurotiomycetes</taxon>
        <taxon>Eurotiomycetidae</taxon>
        <taxon>Onygenales</taxon>
        <taxon>Onygenaceae</taxon>
        <taxon>Coccidioides</taxon>
    </lineage>
</organism>
<proteinExistence type="predicted"/>
<keyword evidence="1" id="KW-0812">Transmembrane</keyword>
<keyword evidence="1" id="KW-1133">Transmembrane helix</keyword>
<keyword evidence="3" id="KW-1185">Reference proteome</keyword>
<feature type="transmembrane region" description="Helical" evidence="1">
    <location>
        <begin position="55"/>
        <end position="77"/>
    </location>
</feature>
<dbReference type="HOGENOM" id="CLU_2542409_0_0_1"/>